<evidence type="ECO:0000313" key="2">
    <source>
        <dbReference type="Proteomes" id="UP001054837"/>
    </source>
</evidence>
<gene>
    <name evidence="1" type="ORF">CDAR_544211</name>
</gene>
<comment type="caution">
    <text evidence="1">The sequence shown here is derived from an EMBL/GenBank/DDBJ whole genome shotgun (WGS) entry which is preliminary data.</text>
</comment>
<protein>
    <recommendedName>
        <fullName evidence="3">Profilin</fullName>
    </recommendedName>
</protein>
<evidence type="ECO:0000313" key="1">
    <source>
        <dbReference type="EMBL" id="GIY45793.1"/>
    </source>
</evidence>
<dbReference type="EMBL" id="BPLQ01009658">
    <property type="protein sequence ID" value="GIY45793.1"/>
    <property type="molecule type" value="Genomic_DNA"/>
</dbReference>
<name>A0AAV4TGT5_9ARAC</name>
<proteinExistence type="predicted"/>
<dbReference type="Proteomes" id="UP001054837">
    <property type="component" value="Unassembled WGS sequence"/>
</dbReference>
<accession>A0AAV4TGT5</accession>
<sequence>MQHFHWPYLSTAPMTSQEDLRFAGAKISKGITINRNVGFTVIEGNYFFVTTKMAKFTAGKTLPSSQPQKWITASDAVLRPMGPQGVICLKEASRKICLWSGVKGRYPEASNNTLSGY</sequence>
<reference evidence="1 2" key="1">
    <citation type="submission" date="2021-06" db="EMBL/GenBank/DDBJ databases">
        <title>Caerostris darwini draft genome.</title>
        <authorList>
            <person name="Kono N."/>
            <person name="Arakawa K."/>
        </authorList>
    </citation>
    <scope>NUCLEOTIDE SEQUENCE [LARGE SCALE GENOMIC DNA]</scope>
</reference>
<evidence type="ECO:0008006" key="3">
    <source>
        <dbReference type="Google" id="ProtNLM"/>
    </source>
</evidence>
<keyword evidence="2" id="KW-1185">Reference proteome</keyword>
<organism evidence="1 2">
    <name type="scientific">Caerostris darwini</name>
    <dbReference type="NCBI Taxonomy" id="1538125"/>
    <lineage>
        <taxon>Eukaryota</taxon>
        <taxon>Metazoa</taxon>
        <taxon>Ecdysozoa</taxon>
        <taxon>Arthropoda</taxon>
        <taxon>Chelicerata</taxon>
        <taxon>Arachnida</taxon>
        <taxon>Araneae</taxon>
        <taxon>Araneomorphae</taxon>
        <taxon>Entelegynae</taxon>
        <taxon>Araneoidea</taxon>
        <taxon>Araneidae</taxon>
        <taxon>Caerostris</taxon>
    </lineage>
</organism>
<dbReference type="AlphaFoldDB" id="A0AAV4TGT5"/>